<evidence type="ECO:0000313" key="16">
    <source>
        <dbReference type="Proteomes" id="UP001189757"/>
    </source>
</evidence>
<feature type="domain" description="Trimeric autotransporter adhesin YadA-like head" evidence="13">
    <location>
        <begin position="289"/>
        <end position="314"/>
    </location>
</feature>
<organism evidence="15 16">
    <name type="scientific">Ralstonia flaminis</name>
    <dbReference type="NCBI Taxonomy" id="3058597"/>
    <lineage>
        <taxon>Bacteria</taxon>
        <taxon>Pseudomonadati</taxon>
        <taxon>Pseudomonadota</taxon>
        <taxon>Betaproteobacteria</taxon>
        <taxon>Burkholderiales</taxon>
        <taxon>Burkholderiaceae</taxon>
        <taxon>Ralstonia</taxon>
    </lineage>
</organism>
<evidence type="ECO:0000313" key="15">
    <source>
        <dbReference type="EMBL" id="CAJ0818852.1"/>
    </source>
</evidence>
<feature type="domain" description="Trimeric autotransporter adhesin YadA-like C-terminal membrane anchor" evidence="12">
    <location>
        <begin position="390"/>
        <end position="450"/>
    </location>
</feature>
<feature type="domain" description="Trimeric autotransporter adhesin YadA-like stalk" evidence="14">
    <location>
        <begin position="225"/>
        <end position="267"/>
    </location>
</feature>
<keyword evidence="4" id="KW-0813">Transport</keyword>
<keyword evidence="6" id="KW-0812">Transmembrane</keyword>
<dbReference type="Proteomes" id="UP001189757">
    <property type="component" value="Unassembled WGS sequence"/>
</dbReference>
<dbReference type="SUPFAM" id="SSF101967">
    <property type="entry name" value="Adhesin YadA, collagen-binding domain"/>
    <property type="match status" value="1"/>
</dbReference>
<keyword evidence="9" id="KW-0472">Membrane</keyword>
<dbReference type="Gene3D" id="1.20.5.170">
    <property type="match status" value="2"/>
</dbReference>
<evidence type="ECO:0000256" key="4">
    <source>
        <dbReference type="ARBA" id="ARBA00022448"/>
    </source>
</evidence>
<keyword evidence="5" id="KW-1134">Transmembrane beta strand</keyword>
<evidence type="ECO:0000256" key="2">
    <source>
        <dbReference type="ARBA" id="ARBA00004442"/>
    </source>
</evidence>
<keyword evidence="11" id="KW-0175">Coiled coil</keyword>
<comment type="caution">
    <text evidence="15">The sequence shown here is derived from an EMBL/GenBank/DDBJ whole genome shotgun (WGS) entry which is preliminary data.</text>
</comment>
<dbReference type="Gene3D" id="3.30.1300.30">
    <property type="entry name" value="GSPII I/J protein-like"/>
    <property type="match status" value="1"/>
</dbReference>
<accession>A0ABN9JNK0</accession>
<sequence length="450" mass="43962">MSSGTIGLVQQAGAGANLTVGKNTDGAAVDLTNNAGEQRKLIGVADGAVSTISKEAINGSQLRTVSDSVASVIGSGSTVNPDGSISAPSFTVGDGHGGTTTVGTVGGAVDNLNTRVTGNETSITDIRNDMNSGSIGLVQQAGAGAELTVGKNTDGTTVNFAGTGGARVLAGVANGTADSDGVNYGQLRSAVGTIDDRLLSAVMYDTGTPDLSSITLVGGTGGTYINNLAAGLIARDSMQAVNGGQLFDLKADFDQRLGNLSGRVDNIEAGGGSGGGGGGSGSDYIGTGKGENSLVVGEGSSATGSGSVAIGNGSVADRDDAVSVGSAGKERQITNVADGTEATDAVNKRQLDGAVSGLQNQIGNLQNQVESNRRDAAGGTATAVAIANLPQASLPGESVMALAAGSYDGESAMAIGVSTALKNGKWLLKASGSTNTRGTAAVGAGVGFRW</sequence>
<dbReference type="Gene3D" id="2.150.10.10">
    <property type="entry name" value="Serralysin-like metalloprotease, C-terminal"/>
    <property type="match status" value="1"/>
</dbReference>
<dbReference type="Pfam" id="PF05662">
    <property type="entry name" value="YadA_stalk"/>
    <property type="match status" value="4"/>
</dbReference>
<evidence type="ECO:0000256" key="7">
    <source>
        <dbReference type="ARBA" id="ARBA00022729"/>
    </source>
</evidence>
<keyword evidence="7" id="KW-0732">Signal</keyword>
<evidence type="ECO:0000256" key="1">
    <source>
        <dbReference type="ARBA" id="ARBA00004241"/>
    </source>
</evidence>
<dbReference type="EMBL" id="CATZLL010000012">
    <property type="protein sequence ID" value="CAJ0818852.1"/>
    <property type="molecule type" value="Genomic_DNA"/>
</dbReference>
<feature type="domain" description="Trimeric autotransporter adhesin YadA-like stalk" evidence="14">
    <location>
        <begin position="332"/>
        <end position="370"/>
    </location>
</feature>
<reference evidence="15 16" key="1">
    <citation type="submission" date="2023-07" db="EMBL/GenBank/DDBJ databases">
        <authorList>
            <person name="Peeters C."/>
        </authorList>
    </citation>
    <scope>NUCLEOTIDE SEQUENCE [LARGE SCALE GENOMIC DNA]</scope>
    <source>
        <strain evidence="15 16">LMG 18101</strain>
    </source>
</reference>
<evidence type="ECO:0000256" key="10">
    <source>
        <dbReference type="ARBA" id="ARBA00023237"/>
    </source>
</evidence>
<proteinExistence type="inferred from homology"/>
<evidence type="ECO:0000256" key="9">
    <source>
        <dbReference type="ARBA" id="ARBA00023136"/>
    </source>
</evidence>
<feature type="coiled-coil region" evidence="11">
    <location>
        <begin position="348"/>
        <end position="375"/>
    </location>
</feature>
<name>A0ABN9JNK0_9RALS</name>
<comment type="subcellular location">
    <subcellularLocation>
        <location evidence="2">Cell outer membrane</location>
    </subcellularLocation>
    <subcellularLocation>
        <location evidence="1">Cell surface</location>
    </subcellularLocation>
</comment>
<dbReference type="Pfam" id="PF05658">
    <property type="entry name" value="YadA_head"/>
    <property type="match status" value="1"/>
</dbReference>
<evidence type="ECO:0000256" key="8">
    <source>
        <dbReference type="ARBA" id="ARBA00022927"/>
    </source>
</evidence>
<evidence type="ECO:0000259" key="13">
    <source>
        <dbReference type="Pfam" id="PF05658"/>
    </source>
</evidence>
<dbReference type="Pfam" id="PF03895">
    <property type="entry name" value="YadA_anchor"/>
    <property type="match status" value="1"/>
</dbReference>
<keyword evidence="8" id="KW-0653">Protein transport</keyword>
<evidence type="ECO:0000256" key="6">
    <source>
        <dbReference type="ARBA" id="ARBA00022692"/>
    </source>
</evidence>
<dbReference type="InterPro" id="IPR008640">
    <property type="entry name" value="Adhesin_Head_dom"/>
</dbReference>
<gene>
    <name evidence="15" type="ORF">LMG18101_03757</name>
</gene>
<evidence type="ECO:0000259" key="14">
    <source>
        <dbReference type="Pfam" id="PF05662"/>
    </source>
</evidence>
<dbReference type="InterPro" id="IPR045584">
    <property type="entry name" value="Pilin-like"/>
</dbReference>
<evidence type="ECO:0000256" key="3">
    <source>
        <dbReference type="ARBA" id="ARBA00005848"/>
    </source>
</evidence>
<keyword evidence="10" id="KW-0998">Cell outer membrane</keyword>
<dbReference type="Gene3D" id="6.10.250.2040">
    <property type="match status" value="1"/>
</dbReference>
<evidence type="ECO:0000256" key="5">
    <source>
        <dbReference type="ARBA" id="ARBA00022452"/>
    </source>
</evidence>
<keyword evidence="16" id="KW-1185">Reference proteome</keyword>
<dbReference type="InterPro" id="IPR011049">
    <property type="entry name" value="Serralysin-like_metalloprot_C"/>
</dbReference>
<protein>
    <recommendedName>
        <fullName evidence="17">Adhesin</fullName>
    </recommendedName>
</protein>
<dbReference type="InterPro" id="IPR008635">
    <property type="entry name" value="Coiled_stalk_dom"/>
</dbReference>
<feature type="domain" description="Trimeric autotransporter adhesin YadA-like stalk" evidence="14">
    <location>
        <begin position="40"/>
        <end position="82"/>
    </location>
</feature>
<dbReference type="SUPFAM" id="SSF54523">
    <property type="entry name" value="Pili subunits"/>
    <property type="match status" value="1"/>
</dbReference>
<dbReference type="InterPro" id="IPR005594">
    <property type="entry name" value="YadA_C"/>
</dbReference>
<evidence type="ECO:0000259" key="12">
    <source>
        <dbReference type="Pfam" id="PF03895"/>
    </source>
</evidence>
<evidence type="ECO:0008006" key="17">
    <source>
        <dbReference type="Google" id="ProtNLM"/>
    </source>
</evidence>
<evidence type="ECO:0000256" key="11">
    <source>
        <dbReference type="SAM" id="Coils"/>
    </source>
</evidence>
<feature type="domain" description="Trimeric autotransporter adhesin YadA-like stalk" evidence="14">
    <location>
        <begin position="171"/>
        <end position="194"/>
    </location>
</feature>
<comment type="similarity">
    <text evidence="3">Belongs to the autotransporter-2 (AT-2) (TC 1.B.40) family.</text>
</comment>